<dbReference type="SUPFAM" id="SSF46785">
    <property type="entry name" value="Winged helix' DNA-binding domain"/>
    <property type="match status" value="1"/>
</dbReference>
<dbReference type="Pfam" id="PF00126">
    <property type="entry name" value="HTH_1"/>
    <property type="match status" value="1"/>
</dbReference>
<keyword evidence="3" id="KW-0238">DNA-binding</keyword>
<proteinExistence type="inferred from homology"/>
<reference evidence="6 7" key="2">
    <citation type="submission" date="2024-06" db="EMBL/GenBank/DDBJ databases">
        <title>Thioclava kandeliae sp. nov. from a rhizosphere soil sample of Kandelia candel in a mangrove.</title>
        <authorList>
            <person name="Mu T."/>
        </authorList>
    </citation>
    <scope>NUCLEOTIDE SEQUENCE [LARGE SCALE GENOMIC DNA]</scope>
    <source>
        <strain evidence="6 7">CPCC 100088</strain>
    </source>
</reference>
<dbReference type="PANTHER" id="PTHR30419">
    <property type="entry name" value="HTH-TYPE TRANSCRIPTIONAL REGULATOR YBHD"/>
    <property type="match status" value="1"/>
</dbReference>
<comment type="similarity">
    <text evidence="1">Belongs to the LysR transcriptional regulatory family.</text>
</comment>
<comment type="caution">
    <text evidence="6">The sequence shown here is derived from an EMBL/GenBank/DDBJ whole genome shotgun (WGS) entry which is preliminary data.</text>
</comment>
<gene>
    <name evidence="6" type="ORF">VSX56_17275</name>
</gene>
<dbReference type="RefSeq" id="WP_350938893.1">
    <property type="nucleotide sequence ID" value="NZ_JAYWLC010000020.1"/>
</dbReference>
<keyword evidence="2" id="KW-0805">Transcription regulation</keyword>
<feature type="domain" description="HTH lysR-type" evidence="5">
    <location>
        <begin position="9"/>
        <end position="66"/>
    </location>
</feature>
<dbReference type="InterPro" id="IPR036390">
    <property type="entry name" value="WH_DNA-bd_sf"/>
</dbReference>
<keyword evidence="7" id="KW-1185">Reference proteome</keyword>
<dbReference type="InterPro" id="IPR000847">
    <property type="entry name" value="LysR_HTH_N"/>
</dbReference>
<accession>A0ABV1SKV1</accession>
<keyword evidence="4" id="KW-0804">Transcription</keyword>
<dbReference type="PANTHER" id="PTHR30419:SF8">
    <property type="entry name" value="NITROGEN ASSIMILATION TRANSCRIPTIONAL ACTIVATOR-RELATED"/>
    <property type="match status" value="1"/>
</dbReference>
<dbReference type="CDD" id="cd05466">
    <property type="entry name" value="PBP2_LTTR_substrate"/>
    <property type="match status" value="1"/>
</dbReference>
<evidence type="ECO:0000256" key="2">
    <source>
        <dbReference type="ARBA" id="ARBA00023015"/>
    </source>
</evidence>
<evidence type="ECO:0000259" key="5">
    <source>
        <dbReference type="PROSITE" id="PS50931"/>
    </source>
</evidence>
<reference evidence="6 7" key="1">
    <citation type="submission" date="2024-01" db="EMBL/GenBank/DDBJ databases">
        <authorList>
            <person name="Deng Y."/>
            <person name="Su J."/>
        </authorList>
    </citation>
    <scope>NUCLEOTIDE SEQUENCE [LARGE SCALE GENOMIC DNA]</scope>
    <source>
        <strain evidence="6 7">CPCC 100088</strain>
    </source>
</reference>
<dbReference type="Pfam" id="PF03466">
    <property type="entry name" value="LysR_substrate"/>
    <property type="match status" value="1"/>
</dbReference>
<dbReference type="SUPFAM" id="SSF53850">
    <property type="entry name" value="Periplasmic binding protein-like II"/>
    <property type="match status" value="1"/>
</dbReference>
<dbReference type="InterPro" id="IPR036388">
    <property type="entry name" value="WH-like_DNA-bd_sf"/>
</dbReference>
<evidence type="ECO:0000256" key="1">
    <source>
        <dbReference type="ARBA" id="ARBA00009437"/>
    </source>
</evidence>
<name>A0ABV1SKV1_9RHOB</name>
<dbReference type="PRINTS" id="PR00039">
    <property type="entry name" value="HTHLYSR"/>
</dbReference>
<dbReference type="Gene3D" id="3.40.190.10">
    <property type="entry name" value="Periplasmic binding protein-like II"/>
    <property type="match status" value="2"/>
</dbReference>
<protein>
    <submittedName>
        <fullName evidence="6">LysR family transcriptional regulator</fullName>
    </submittedName>
</protein>
<evidence type="ECO:0000313" key="7">
    <source>
        <dbReference type="Proteomes" id="UP001438953"/>
    </source>
</evidence>
<evidence type="ECO:0000256" key="3">
    <source>
        <dbReference type="ARBA" id="ARBA00023125"/>
    </source>
</evidence>
<dbReference type="InterPro" id="IPR005119">
    <property type="entry name" value="LysR_subst-bd"/>
</dbReference>
<dbReference type="EMBL" id="JAYWLC010000020">
    <property type="protein sequence ID" value="MER5173520.1"/>
    <property type="molecule type" value="Genomic_DNA"/>
</dbReference>
<dbReference type="Gene3D" id="1.10.10.10">
    <property type="entry name" value="Winged helix-like DNA-binding domain superfamily/Winged helix DNA-binding domain"/>
    <property type="match status" value="1"/>
</dbReference>
<evidence type="ECO:0000313" key="6">
    <source>
        <dbReference type="EMBL" id="MER5173520.1"/>
    </source>
</evidence>
<dbReference type="InterPro" id="IPR050950">
    <property type="entry name" value="HTH-type_LysR_regulators"/>
</dbReference>
<evidence type="ECO:0000256" key="4">
    <source>
        <dbReference type="ARBA" id="ARBA00023163"/>
    </source>
</evidence>
<dbReference type="PROSITE" id="PS50931">
    <property type="entry name" value="HTH_LYSR"/>
    <property type="match status" value="1"/>
</dbReference>
<sequence length="319" mass="35095">MKDIGFSHLDWNLLRSFVTIAQSSSITDAAQRLCLTQPAVSGSLKRLEEQVGYRLIERSSTMFELTEAGRALLGEALEITATVSRLPASLGEAEKVLSGDATIVLASHVESPDFDAALATFHQRHPQVRLTLQVEASREGLAMVAAKRADMGVCVVGDSNNMQLDYTLLFQEHFGLYCGPTHPLFGREGLSVSDLEGFSSVGYLAESSNRALHELTALRQRCGLNPDLVGRSHNLEEIKRMVIAGFGIGPLPVHVVERDCAAGRLWRLPPYESTPQAGVYFVTQPAPLRSRIAEELHRIFTEQVETRPPEDRVYGRSVL</sequence>
<dbReference type="Proteomes" id="UP001438953">
    <property type="component" value="Unassembled WGS sequence"/>
</dbReference>
<organism evidence="6 7">
    <name type="scientific">Thioclava kandeliae</name>
    <dbReference type="NCBI Taxonomy" id="3070818"/>
    <lineage>
        <taxon>Bacteria</taxon>
        <taxon>Pseudomonadati</taxon>
        <taxon>Pseudomonadota</taxon>
        <taxon>Alphaproteobacteria</taxon>
        <taxon>Rhodobacterales</taxon>
        <taxon>Paracoccaceae</taxon>
        <taxon>Thioclava</taxon>
    </lineage>
</organism>